<dbReference type="InterPro" id="IPR001789">
    <property type="entry name" value="Sig_transdc_resp-reg_receiver"/>
</dbReference>
<dbReference type="InterPro" id="IPR039420">
    <property type="entry name" value="WalR-like"/>
</dbReference>
<dbReference type="InterPro" id="IPR011006">
    <property type="entry name" value="CheY-like_superfamily"/>
</dbReference>
<keyword evidence="3" id="KW-0902">Two-component regulatory system</keyword>
<evidence type="ECO:0000256" key="2">
    <source>
        <dbReference type="ARBA" id="ARBA00022553"/>
    </source>
</evidence>
<evidence type="ECO:0000313" key="11">
    <source>
        <dbReference type="EMBL" id="RAW09605.1"/>
    </source>
</evidence>
<dbReference type="Gene3D" id="1.10.10.10">
    <property type="entry name" value="Winged helix-like DNA-binding domain superfamily/Winged helix DNA-binding domain"/>
    <property type="match status" value="1"/>
</dbReference>
<comment type="subcellular location">
    <subcellularLocation>
        <location evidence="1">Cytoplasm</location>
    </subcellularLocation>
</comment>
<evidence type="ECO:0000256" key="6">
    <source>
        <dbReference type="ARBA" id="ARBA00023163"/>
    </source>
</evidence>
<gene>
    <name evidence="11" type="ORF">DPM12_20705</name>
</gene>
<protein>
    <submittedName>
        <fullName evidence="11">DNA-binding response regulator</fullName>
    </submittedName>
</protein>
<dbReference type="CDD" id="cd00383">
    <property type="entry name" value="trans_reg_C"/>
    <property type="match status" value="1"/>
</dbReference>
<dbReference type="CDD" id="cd17627">
    <property type="entry name" value="REC_OmpR_PrrA-like"/>
    <property type="match status" value="1"/>
</dbReference>
<dbReference type="SMART" id="SM00862">
    <property type="entry name" value="Trans_reg_C"/>
    <property type="match status" value="1"/>
</dbReference>
<feature type="domain" description="Response regulatory" evidence="9">
    <location>
        <begin position="2"/>
        <end position="116"/>
    </location>
</feature>
<dbReference type="InterPro" id="IPR001867">
    <property type="entry name" value="OmpR/PhoB-type_DNA-bd"/>
</dbReference>
<dbReference type="GO" id="GO:0005829">
    <property type="term" value="C:cytosol"/>
    <property type="evidence" value="ECO:0007669"/>
    <property type="project" value="TreeGrafter"/>
</dbReference>
<keyword evidence="4" id="KW-0805">Transcription regulation</keyword>
<dbReference type="SUPFAM" id="SSF52172">
    <property type="entry name" value="CheY-like"/>
    <property type="match status" value="1"/>
</dbReference>
<dbReference type="Gene3D" id="3.40.50.2300">
    <property type="match status" value="1"/>
</dbReference>
<name>A0A329QB33_9ACTN</name>
<sequence>MRILVVDDEPVLRESLARSLRFEGYTVTVAADGVEALDLLPEVRPDALVVDVMMPRMDGIEVCRRVRTGGDRTPMLILTARDAVRDRVRGLDAGADDYLVKPFAHEELLARLRAIVRRVGTTDDEPPLQVGDLRLDPQRWYVARGDREIILTRTEFSLLELLMRHPRHVLTRSRLYEGVWGCDLDGSTNSLDVYIGYLRKKLEVGGEPRMLHTVRGVGYTIRAPDEEPA</sequence>
<evidence type="ECO:0000259" key="9">
    <source>
        <dbReference type="PROSITE" id="PS50110"/>
    </source>
</evidence>
<dbReference type="PROSITE" id="PS50110">
    <property type="entry name" value="RESPONSE_REGULATORY"/>
    <property type="match status" value="1"/>
</dbReference>
<evidence type="ECO:0000256" key="4">
    <source>
        <dbReference type="ARBA" id="ARBA00023015"/>
    </source>
</evidence>
<keyword evidence="6" id="KW-0804">Transcription</keyword>
<evidence type="ECO:0000256" key="7">
    <source>
        <dbReference type="PROSITE-ProRule" id="PRU00169"/>
    </source>
</evidence>
<evidence type="ECO:0000256" key="3">
    <source>
        <dbReference type="ARBA" id="ARBA00023012"/>
    </source>
</evidence>
<dbReference type="AlphaFoldDB" id="A0A329QB33"/>
<dbReference type="GO" id="GO:0000976">
    <property type="term" value="F:transcription cis-regulatory region binding"/>
    <property type="evidence" value="ECO:0007669"/>
    <property type="project" value="TreeGrafter"/>
</dbReference>
<evidence type="ECO:0000313" key="12">
    <source>
        <dbReference type="Proteomes" id="UP000250462"/>
    </source>
</evidence>
<feature type="DNA-binding region" description="OmpR/PhoB-type" evidence="8">
    <location>
        <begin position="125"/>
        <end position="223"/>
    </location>
</feature>
<dbReference type="PROSITE" id="PS51755">
    <property type="entry name" value="OMPR_PHOB"/>
    <property type="match status" value="1"/>
</dbReference>
<feature type="domain" description="OmpR/PhoB-type" evidence="10">
    <location>
        <begin position="125"/>
        <end position="223"/>
    </location>
</feature>
<dbReference type="RefSeq" id="WP_112260260.1">
    <property type="nucleotide sequence ID" value="NZ_QMIG01000038.1"/>
</dbReference>
<keyword evidence="2 7" id="KW-0597">Phosphoprotein</keyword>
<evidence type="ECO:0000256" key="5">
    <source>
        <dbReference type="ARBA" id="ARBA00023125"/>
    </source>
</evidence>
<dbReference type="GO" id="GO:0032993">
    <property type="term" value="C:protein-DNA complex"/>
    <property type="evidence" value="ECO:0007669"/>
    <property type="project" value="TreeGrafter"/>
</dbReference>
<keyword evidence="12" id="KW-1185">Reference proteome</keyword>
<evidence type="ECO:0000259" key="10">
    <source>
        <dbReference type="PROSITE" id="PS51755"/>
    </source>
</evidence>
<dbReference type="Gene3D" id="6.10.250.690">
    <property type="match status" value="1"/>
</dbReference>
<dbReference type="Pfam" id="PF00072">
    <property type="entry name" value="Response_reg"/>
    <property type="match status" value="1"/>
</dbReference>
<dbReference type="Proteomes" id="UP000250462">
    <property type="component" value="Unassembled WGS sequence"/>
</dbReference>
<evidence type="ECO:0000256" key="8">
    <source>
        <dbReference type="PROSITE-ProRule" id="PRU01091"/>
    </source>
</evidence>
<dbReference type="FunFam" id="3.40.50.2300:FF:000001">
    <property type="entry name" value="DNA-binding response regulator PhoB"/>
    <property type="match status" value="1"/>
</dbReference>
<dbReference type="PANTHER" id="PTHR48111">
    <property type="entry name" value="REGULATOR OF RPOS"/>
    <property type="match status" value="1"/>
</dbReference>
<dbReference type="GO" id="GO:0006355">
    <property type="term" value="P:regulation of DNA-templated transcription"/>
    <property type="evidence" value="ECO:0007669"/>
    <property type="project" value="InterPro"/>
</dbReference>
<dbReference type="PANTHER" id="PTHR48111:SF22">
    <property type="entry name" value="REGULATOR OF RPOS"/>
    <property type="match status" value="1"/>
</dbReference>
<proteinExistence type="predicted"/>
<feature type="modified residue" description="4-aspartylphosphate" evidence="7">
    <location>
        <position position="51"/>
    </location>
</feature>
<dbReference type="OrthoDB" id="116118at2"/>
<accession>A0A329QB33</accession>
<dbReference type="EMBL" id="QMIG01000038">
    <property type="protein sequence ID" value="RAW09605.1"/>
    <property type="molecule type" value="Genomic_DNA"/>
</dbReference>
<dbReference type="Pfam" id="PF00486">
    <property type="entry name" value="Trans_reg_C"/>
    <property type="match status" value="1"/>
</dbReference>
<comment type="caution">
    <text evidence="11">The sequence shown here is derived from an EMBL/GenBank/DDBJ whole genome shotgun (WGS) entry which is preliminary data.</text>
</comment>
<evidence type="ECO:0000256" key="1">
    <source>
        <dbReference type="ARBA" id="ARBA00004496"/>
    </source>
</evidence>
<dbReference type="SMART" id="SM00448">
    <property type="entry name" value="REC"/>
    <property type="match status" value="1"/>
</dbReference>
<dbReference type="GO" id="GO:0000156">
    <property type="term" value="F:phosphorelay response regulator activity"/>
    <property type="evidence" value="ECO:0007669"/>
    <property type="project" value="TreeGrafter"/>
</dbReference>
<dbReference type="InterPro" id="IPR036388">
    <property type="entry name" value="WH-like_DNA-bd_sf"/>
</dbReference>
<organism evidence="11 12">
    <name type="scientific">Phytoactinopolyspora halophila</name>
    <dbReference type="NCBI Taxonomy" id="1981511"/>
    <lineage>
        <taxon>Bacteria</taxon>
        <taxon>Bacillati</taxon>
        <taxon>Actinomycetota</taxon>
        <taxon>Actinomycetes</taxon>
        <taxon>Jiangellales</taxon>
        <taxon>Jiangellaceae</taxon>
        <taxon>Phytoactinopolyspora</taxon>
    </lineage>
</organism>
<keyword evidence="5 8" id="KW-0238">DNA-binding</keyword>
<dbReference type="FunFam" id="1.10.10.10:FF:000005">
    <property type="entry name" value="Two-component system response regulator"/>
    <property type="match status" value="1"/>
</dbReference>
<reference evidence="11 12" key="1">
    <citation type="submission" date="2018-06" db="EMBL/GenBank/DDBJ databases">
        <title>Phytoactinopolyspora halophila sp. nov., a novel halophilic actinomycete isolated from a saline soil in China.</title>
        <authorList>
            <person name="Tang S.-K."/>
        </authorList>
    </citation>
    <scope>NUCLEOTIDE SEQUENCE [LARGE SCALE GENOMIC DNA]</scope>
    <source>
        <strain evidence="11 12">YIM 96934</strain>
    </source>
</reference>